<feature type="domain" description="RagB/SusD" evidence="7">
    <location>
        <begin position="299"/>
        <end position="470"/>
    </location>
</feature>
<feature type="chain" id="PRO_5046319495" evidence="6">
    <location>
        <begin position="27"/>
        <end position="472"/>
    </location>
</feature>
<dbReference type="InterPro" id="IPR012944">
    <property type="entry name" value="SusD_RagB_dom"/>
</dbReference>
<dbReference type="Pfam" id="PF07980">
    <property type="entry name" value="SusD_RagB"/>
    <property type="match status" value="1"/>
</dbReference>
<reference evidence="9 10" key="1">
    <citation type="submission" date="2024-09" db="EMBL/GenBank/DDBJ databases">
        <authorList>
            <person name="Sun Q."/>
            <person name="Mori K."/>
        </authorList>
    </citation>
    <scope>NUCLEOTIDE SEQUENCE [LARGE SCALE GENOMIC DNA]</scope>
    <source>
        <strain evidence="9 10">CCM 7650</strain>
    </source>
</reference>
<keyword evidence="10" id="KW-1185">Reference proteome</keyword>
<dbReference type="PROSITE" id="PS51257">
    <property type="entry name" value="PROKAR_LIPOPROTEIN"/>
    <property type="match status" value="1"/>
</dbReference>
<evidence type="ECO:0000256" key="5">
    <source>
        <dbReference type="ARBA" id="ARBA00023237"/>
    </source>
</evidence>
<dbReference type="Pfam" id="PF14322">
    <property type="entry name" value="SusD-like_3"/>
    <property type="match status" value="1"/>
</dbReference>
<evidence type="ECO:0000256" key="6">
    <source>
        <dbReference type="SAM" id="SignalP"/>
    </source>
</evidence>
<dbReference type="CDD" id="cd08977">
    <property type="entry name" value="SusD"/>
    <property type="match status" value="1"/>
</dbReference>
<evidence type="ECO:0000256" key="1">
    <source>
        <dbReference type="ARBA" id="ARBA00004442"/>
    </source>
</evidence>
<evidence type="ECO:0000256" key="3">
    <source>
        <dbReference type="ARBA" id="ARBA00022729"/>
    </source>
</evidence>
<evidence type="ECO:0000256" key="4">
    <source>
        <dbReference type="ARBA" id="ARBA00023136"/>
    </source>
</evidence>
<proteinExistence type="inferred from homology"/>
<feature type="domain" description="SusD-like N-terminal" evidence="8">
    <location>
        <begin position="25"/>
        <end position="233"/>
    </location>
</feature>
<dbReference type="Gene3D" id="1.25.40.390">
    <property type="match status" value="1"/>
</dbReference>
<dbReference type="EMBL" id="JBHLWI010000013">
    <property type="protein sequence ID" value="MFC0262313.1"/>
    <property type="molecule type" value="Genomic_DNA"/>
</dbReference>
<protein>
    <submittedName>
        <fullName evidence="9">RagB/SusD family nutrient uptake outer membrane protein</fullName>
    </submittedName>
</protein>
<dbReference type="InterPro" id="IPR011990">
    <property type="entry name" value="TPR-like_helical_dom_sf"/>
</dbReference>
<gene>
    <name evidence="9" type="ORF">ACFFIP_06425</name>
</gene>
<comment type="similarity">
    <text evidence="2">Belongs to the SusD family.</text>
</comment>
<dbReference type="SUPFAM" id="SSF48452">
    <property type="entry name" value="TPR-like"/>
    <property type="match status" value="1"/>
</dbReference>
<feature type="signal peptide" evidence="6">
    <location>
        <begin position="1"/>
        <end position="26"/>
    </location>
</feature>
<name>A0ABV6FR09_9BACT</name>
<comment type="caution">
    <text evidence="9">The sequence shown here is derived from an EMBL/GenBank/DDBJ whole genome shotgun (WGS) entry which is preliminary data.</text>
</comment>
<evidence type="ECO:0000259" key="7">
    <source>
        <dbReference type="Pfam" id="PF07980"/>
    </source>
</evidence>
<keyword evidence="5" id="KW-0998">Cell outer membrane</keyword>
<dbReference type="RefSeq" id="WP_382386754.1">
    <property type="nucleotide sequence ID" value="NZ_JBHLWI010000013.1"/>
</dbReference>
<evidence type="ECO:0000259" key="8">
    <source>
        <dbReference type="Pfam" id="PF14322"/>
    </source>
</evidence>
<keyword evidence="4" id="KW-0472">Membrane</keyword>
<evidence type="ECO:0000256" key="2">
    <source>
        <dbReference type="ARBA" id="ARBA00006275"/>
    </source>
</evidence>
<comment type="subcellular location">
    <subcellularLocation>
        <location evidence="1">Cell outer membrane</location>
    </subcellularLocation>
</comment>
<dbReference type="Gene3D" id="2.20.20.130">
    <property type="match status" value="1"/>
</dbReference>
<keyword evidence="3 6" id="KW-0732">Signal</keyword>
<dbReference type="InterPro" id="IPR033985">
    <property type="entry name" value="SusD-like_N"/>
</dbReference>
<dbReference type="Proteomes" id="UP001589797">
    <property type="component" value="Unassembled WGS sequence"/>
</dbReference>
<organism evidence="9 10">
    <name type="scientific">Fontibacter flavus</name>
    <dbReference type="NCBI Taxonomy" id="654838"/>
    <lineage>
        <taxon>Bacteria</taxon>
        <taxon>Pseudomonadati</taxon>
        <taxon>Bacteroidota</taxon>
        <taxon>Cytophagia</taxon>
        <taxon>Cytophagales</taxon>
        <taxon>Cyclobacteriaceae</taxon>
        <taxon>Fontibacter</taxon>
    </lineage>
</organism>
<accession>A0ABV6FR09</accession>
<evidence type="ECO:0000313" key="10">
    <source>
        <dbReference type="Proteomes" id="UP001589797"/>
    </source>
</evidence>
<evidence type="ECO:0000313" key="9">
    <source>
        <dbReference type="EMBL" id="MFC0262313.1"/>
    </source>
</evidence>
<dbReference type="Gene3D" id="1.25.40.900">
    <property type="match status" value="1"/>
</dbReference>
<sequence length="472" mass="52368">MKILNIYKTAVICLGLAFVYSCNVLDQEPETQISDQTAFTDEKSAQAALAGLYNQLQSGFYYGRNFQIIADVSSDVSQSVGTWDFYRELDTYQLDASNLEVTNFYTAAYRAVNQANNIIASVPNINMPQANKDNIIGQAYFVRALAFFDLNRVFGGVPGVHGEKSVVLPLTPSRGVNESLYPSRPPLAEGYSQVEADLLQALSLLPEQQSSIAFSKARAVKSTARALLSRLYLYLKNYPQVISLSSEVINDSKYTLMSNYLNIFATDFSGESIFELEFIAADQSAMRFWYFPGAQGGRGELAVHEQFIAAIQADQNDVRGKMFGFDAVQGVYYPTKYQKAGNIDNAHIIRIAEMYLNRAEAYAQTPSTLNLAIADLNAIKQRAGAALYSGALTQEAVLLEIEKERKFEFAFEGHSFFDLVRTGRAMAVLSNVSRKNSVAPVSLDQPWKQILAIPRDELLSNPNMTQNPNYGN</sequence>